<keyword evidence="2" id="KW-0456">Lyase</keyword>
<feature type="domain" description="Class II aldolase/adducin N-terminal" evidence="3">
    <location>
        <begin position="29"/>
        <end position="230"/>
    </location>
</feature>
<dbReference type="EMBL" id="MU001739">
    <property type="protein sequence ID" value="KAF2801048.1"/>
    <property type="molecule type" value="Genomic_DNA"/>
</dbReference>
<dbReference type="GO" id="GO:0046872">
    <property type="term" value="F:metal ion binding"/>
    <property type="evidence" value="ECO:0007669"/>
    <property type="project" value="UniProtKB-KW"/>
</dbReference>
<dbReference type="GO" id="GO:0019323">
    <property type="term" value="P:pentose catabolic process"/>
    <property type="evidence" value="ECO:0007669"/>
    <property type="project" value="TreeGrafter"/>
</dbReference>
<dbReference type="SMART" id="SM01007">
    <property type="entry name" value="Aldolase_II"/>
    <property type="match status" value="1"/>
</dbReference>
<dbReference type="Pfam" id="PF00596">
    <property type="entry name" value="Aldolase_II"/>
    <property type="match status" value="1"/>
</dbReference>
<dbReference type="GO" id="GO:0016832">
    <property type="term" value="F:aldehyde-lyase activity"/>
    <property type="evidence" value="ECO:0007669"/>
    <property type="project" value="TreeGrafter"/>
</dbReference>
<dbReference type="AlphaFoldDB" id="A0A6A6XXQ1"/>
<reference evidence="4" key="1">
    <citation type="journal article" date="2020" name="Stud. Mycol.">
        <title>101 Dothideomycetes genomes: a test case for predicting lifestyles and emergence of pathogens.</title>
        <authorList>
            <person name="Haridas S."/>
            <person name="Albert R."/>
            <person name="Binder M."/>
            <person name="Bloem J."/>
            <person name="Labutti K."/>
            <person name="Salamov A."/>
            <person name="Andreopoulos B."/>
            <person name="Baker S."/>
            <person name="Barry K."/>
            <person name="Bills G."/>
            <person name="Bluhm B."/>
            <person name="Cannon C."/>
            <person name="Castanera R."/>
            <person name="Culley D."/>
            <person name="Daum C."/>
            <person name="Ezra D."/>
            <person name="Gonzalez J."/>
            <person name="Henrissat B."/>
            <person name="Kuo A."/>
            <person name="Liang C."/>
            <person name="Lipzen A."/>
            <person name="Lutzoni F."/>
            <person name="Magnuson J."/>
            <person name="Mondo S."/>
            <person name="Nolan M."/>
            <person name="Ohm R."/>
            <person name="Pangilinan J."/>
            <person name="Park H.-J."/>
            <person name="Ramirez L."/>
            <person name="Alfaro M."/>
            <person name="Sun H."/>
            <person name="Tritt A."/>
            <person name="Yoshinaga Y."/>
            <person name="Zwiers L.-H."/>
            <person name="Turgeon B."/>
            <person name="Goodwin S."/>
            <person name="Spatafora J."/>
            <person name="Crous P."/>
            <person name="Grigoriev I."/>
        </authorList>
    </citation>
    <scope>NUCLEOTIDE SEQUENCE</scope>
    <source>
        <strain evidence="4">CBS 109.77</strain>
    </source>
</reference>
<dbReference type="GO" id="GO:0005829">
    <property type="term" value="C:cytosol"/>
    <property type="evidence" value="ECO:0007669"/>
    <property type="project" value="TreeGrafter"/>
</dbReference>
<protein>
    <submittedName>
        <fullName evidence="4">Arad-like aldolase/epimerase</fullName>
    </submittedName>
</protein>
<evidence type="ECO:0000313" key="4">
    <source>
        <dbReference type="EMBL" id="KAF2801048.1"/>
    </source>
</evidence>
<gene>
    <name evidence="4" type="ORF">K505DRAFT_320016</name>
</gene>
<dbReference type="Gene3D" id="3.40.225.10">
    <property type="entry name" value="Class II aldolase/adducin N-terminal domain"/>
    <property type="match status" value="1"/>
</dbReference>
<dbReference type="Proteomes" id="UP000799757">
    <property type="component" value="Unassembled WGS sequence"/>
</dbReference>
<dbReference type="InterPro" id="IPR001303">
    <property type="entry name" value="Aldolase_II/adducin_N"/>
</dbReference>
<dbReference type="OrthoDB" id="2932980at2759"/>
<sequence>MPICFRSEYSAAPSRDTNEFPVELRNAIQLLISANHILHYHGLVDAFGHISVRNPMFRNQYILASYNPGAPALVSSAEDFIDYYVSNSEPVFDDQPRGYSERYIHGEIYSRFPHVQCVVHSHSEAVIPFMAARIAVKPVFHMAGFLGVNGPPVLDLSGAYPAMPSYTPDMLIKTPFLGQRLAQKFSHSGSNVSDSSVVLQDKHGFTSIGSNVQQAVYRAIYLQKNCKLLKDAMSLAGGSISKIGYLTQKEAEGCAKMNLMTQDKALRLWLREVAVNPLYRNEEGIPNDLPVGGMQDDA</sequence>
<proteinExistence type="predicted"/>
<evidence type="ECO:0000259" key="3">
    <source>
        <dbReference type="SMART" id="SM01007"/>
    </source>
</evidence>
<dbReference type="PANTHER" id="PTHR22789">
    <property type="entry name" value="FUCULOSE PHOSPHATE ALDOLASE"/>
    <property type="match status" value="1"/>
</dbReference>
<organism evidence="4 5">
    <name type="scientific">Melanomma pulvis-pyrius CBS 109.77</name>
    <dbReference type="NCBI Taxonomy" id="1314802"/>
    <lineage>
        <taxon>Eukaryota</taxon>
        <taxon>Fungi</taxon>
        <taxon>Dikarya</taxon>
        <taxon>Ascomycota</taxon>
        <taxon>Pezizomycotina</taxon>
        <taxon>Dothideomycetes</taxon>
        <taxon>Pleosporomycetidae</taxon>
        <taxon>Pleosporales</taxon>
        <taxon>Melanommataceae</taxon>
        <taxon>Melanomma</taxon>
    </lineage>
</organism>
<evidence type="ECO:0000256" key="2">
    <source>
        <dbReference type="ARBA" id="ARBA00023239"/>
    </source>
</evidence>
<keyword evidence="1" id="KW-0479">Metal-binding</keyword>
<name>A0A6A6XXQ1_9PLEO</name>
<dbReference type="PANTHER" id="PTHR22789:SF0">
    <property type="entry name" value="3-OXO-TETRONATE 4-PHOSPHATE DECARBOXYLASE-RELATED"/>
    <property type="match status" value="1"/>
</dbReference>
<keyword evidence="5" id="KW-1185">Reference proteome</keyword>
<accession>A0A6A6XXQ1</accession>
<dbReference type="SUPFAM" id="SSF53639">
    <property type="entry name" value="AraD/HMP-PK domain-like"/>
    <property type="match status" value="1"/>
</dbReference>
<evidence type="ECO:0000313" key="5">
    <source>
        <dbReference type="Proteomes" id="UP000799757"/>
    </source>
</evidence>
<dbReference type="InterPro" id="IPR050197">
    <property type="entry name" value="Aldolase_class_II_sugar_metab"/>
</dbReference>
<dbReference type="InterPro" id="IPR036409">
    <property type="entry name" value="Aldolase_II/adducin_N_sf"/>
</dbReference>
<evidence type="ECO:0000256" key="1">
    <source>
        <dbReference type="ARBA" id="ARBA00022723"/>
    </source>
</evidence>